<dbReference type="Proteomes" id="UP001201163">
    <property type="component" value="Unassembled WGS sequence"/>
</dbReference>
<comment type="caution">
    <text evidence="1">The sequence shown here is derived from an EMBL/GenBank/DDBJ whole genome shotgun (WGS) entry which is preliminary data.</text>
</comment>
<dbReference type="AlphaFoldDB" id="A0AAD4QCP6"/>
<evidence type="ECO:0000313" key="1">
    <source>
        <dbReference type="EMBL" id="KAH8989495.1"/>
    </source>
</evidence>
<name>A0AAD4QCP6_9AGAM</name>
<feature type="non-terminal residue" evidence="1">
    <location>
        <position position="1"/>
    </location>
</feature>
<proteinExistence type="predicted"/>
<organism evidence="1 2">
    <name type="scientific">Lactarius akahatsu</name>
    <dbReference type="NCBI Taxonomy" id="416441"/>
    <lineage>
        <taxon>Eukaryota</taxon>
        <taxon>Fungi</taxon>
        <taxon>Dikarya</taxon>
        <taxon>Basidiomycota</taxon>
        <taxon>Agaricomycotina</taxon>
        <taxon>Agaricomycetes</taxon>
        <taxon>Russulales</taxon>
        <taxon>Russulaceae</taxon>
        <taxon>Lactarius</taxon>
    </lineage>
</organism>
<feature type="non-terminal residue" evidence="1">
    <location>
        <position position="139"/>
    </location>
</feature>
<sequence>GSFRYDQESGHYNLSWGSLAEFDTWRQEVERADSVEIHLAKKEANGLNYSWKHVYWCTRQGTSRIKPYEKKNPNQIRKIGSKQTGCTCKVDLKAYPGTNILLGHYQKDHDHPINVQNLIYTRISTEAKDKARESLKQGI</sequence>
<evidence type="ECO:0000313" key="2">
    <source>
        <dbReference type="Proteomes" id="UP001201163"/>
    </source>
</evidence>
<protein>
    <recommendedName>
        <fullName evidence="3">FAR1 domain-containing protein</fullName>
    </recommendedName>
</protein>
<gene>
    <name evidence="1" type="ORF">EDB92DRAFT_1758009</name>
</gene>
<evidence type="ECO:0008006" key="3">
    <source>
        <dbReference type="Google" id="ProtNLM"/>
    </source>
</evidence>
<reference evidence="1" key="1">
    <citation type="submission" date="2022-01" db="EMBL/GenBank/DDBJ databases">
        <title>Comparative genomics reveals a dynamic genome evolution in the ectomycorrhizal milk-cap (Lactarius) mushrooms.</title>
        <authorList>
            <consortium name="DOE Joint Genome Institute"/>
            <person name="Lebreton A."/>
            <person name="Tang N."/>
            <person name="Kuo A."/>
            <person name="LaButti K."/>
            <person name="Drula E."/>
            <person name="Barry K."/>
            <person name="Clum A."/>
            <person name="Lipzen A."/>
            <person name="Mousain D."/>
            <person name="Ng V."/>
            <person name="Wang R."/>
            <person name="Wang X."/>
            <person name="Dai Y."/>
            <person name="Henrissat B."/>
            <person name="Grigoriev I.V."/>
            <person name="Guerin-Laguette A."/>
            <person name="Yu F."/>
            <person name="Martin F.M."/>
        </authorList>
    </citation>
    <scope>NUCLEOTIDE SEQUENCE</scope>
    <source>
        <strain evidence="1">QP</strain>
    </source>
</reference>
<accession>A0AAD4QCP6</accession>
<dbReference type="EMBL" id="JAKELL010000037">
    <property type="protein sequence ID" value="KAH8989495.1"/>
    <property type="molecule type" value="Genomic_DNA"/>
</dbReference>
<keyword evidence="2" id="KW-1185">Reference proteome</keyword>